<dbReference type="Gene3D" id="3.40.50.2000">
    <property type="entry name" value="Glycogen Phosphorylase B"/>
    <property type="match status" value="1"/>
</dbReference>
<protein>
    <submittedName>
        <fullName evidence="3">Glycosyl transferase group 1</fullName>
    </submittedName>
</protein>
<dbReference type="PANTHER" id="PTHR45947:SF3">
    <property type="entry name" value="SULFOQUINOVOSYL TRANSFERASE SQD2"/>
    <property type="match status" value="1"/>
</dbReference>
<keyword evidence="4" id="KW-1185">Reference proteome</keyword>
<dbReference type="Pfam" id="PF00534">
    <property type="entry name" value="Glycos_transf_1"/>
    <property type="match status" value="1"/>
</dbReference>
<dbReference type="KEGG" id="dbr:Deba_0611"/>
<dbReference type="eggNOG" id="COG0438">
    <property type="taxonomic scope" value="Bacteria"/>
</dbReference>
<proteinExistence type="predicted"/>
<evidence type="ECO:0000259" key="1">
    <source>
        <dbReference type="Pfam" id="PF00534"/>
    </source>
</evidence>
<dbReference type="EMBL" id="CP002085">
    <property type="protein sequence ID" value="ADK83983.1"/>
    <property type="molecule type" value="Genomic_DNA"/>
</dbReference>
<dbReference type="CAZy" id="GT4">
    <property type="family name" value="Glycosyltransferase Family 4"/>
</dbReference>
<dbReference type="SUPFAM" id="SSF53756">
    <property type="entry name" value="UDP-Glycosyltransferase/glycogen phosphorylase"/>
    <property type="match status" value="1"/>
</dbReference>
<dbReference type="GO" id="GO:0016757">
    <property type="term" value="F:glycosyltransferase activity"/>
    <property type="evidence" value="ECO:0007669"/>
    <property type="project" value="InterPro"/>
</dbReference>
<dbReference type="InterPro" id="IPR001296">
    <property type="entry name" value="Glyco_trans_1"/>
</dbReference>
<reference evidence="3 4" key="1">
    <citation type="journal article" date="2010" name="Stand. Genomic Sci.">
        <title>Complete genome sequence of Desulfarculus baarsii type strain (2st14).</title>
        <authorList>
            <person name="Sun H."/>
            <person name="Spring S."/>
            <person name="Lapidus A."/>
            <person name="Davenport K."/>
            <person name="Del Rio T.G."/>
            <person name="Tice H."/>
            <person name="Nolan M."/>
            <person name="Copeland A."/>
            <person name="Cheng J.F."/>
            <person name="Lucas S."/>
            <person name="Tapia R."/>
            <person name="Goodwin L."/>
            <person name="Pitluck S."/>
            <person name="Ivanova N."/>
            <person name="Pagani I."/>
            <person name="Mavromatis K."/>
            <person name="Ovchinnikova G."/>
            <person name="Pati A."/>
            <person name="Chen A."/>
            <person name="Palaniappan K."/>
            <person name="Hauser L."/>
            <person name="Chang Y.J."/>
            <person name="Jeffries C.D."/>
            <person name="Detter J.C."/>
            <person name="Han C."/>
            <person name="Rohde M."/>
            <person name="Brambilla E."/>
            <person name="Goker M."/>
            <person name="Woyke T."/>
            <person name="Bristow J."/>
            <person name="Eisen J.A."/>
            <person name="Markowitz V."/>
            <person name="Hugenholtz P."/>
            <person name="Kyrpides N.C."/>
            <person name="Klenk H.P."/>
            <person name="Land M."/>
        </authorList>
    </citation>
    <scope>NUCLEOTIDE SEQUENCE [LARGE SCALE GENOMIC DNA]</scope>
    <source>
        <strain evidence="4">ATCC 33931 / DSM 2075 / LMG 7858 / VKM B-1802 / 2st14</strain>
    </source>
</reference>
<dbReference type="Pfam" id="PF13439">
    <property type="entry name" value="Glyco_transf_4"/>
    <property type="match status" value="1"/>
</dbReference>
<feature type="domain" description="Glycosyl transferase family 1" evidence="1">
    <location>
        <begin position="211"/>
        <end position="348"/>
    </location>
</feature>
<keyword evidence="3" id="KW-0808">Transferase</keyword>
<dbReference type="STRING" id="644282.Deba_0611"/>
<dbReference type="InterPro" id="IPR050194">
    <property type="entry name" value="Glycosyltransferase_grp1"/>
</dbReference>
<organism evidence="3 4">
    <name type="scientific">Desulfarculus baarsii (strain ATCC 33931 / DSM 2075 / LMG 7858 / VKM B-1802 / 2st14)</name>
    <dbReference type="NCBI Taxonomy" id="644282"/>
    <lineage>
        <taxon>Bacteria</taxon>
        <taxon>Pseudomonadati</taxon>
        <taxon>Thermodesulfobacteriota</taxon>
        <taxon>Desulfarculia</taxon>
        <taxon>Desulfarculales</taxon>
        <taxon>Desulfarculaceae</taxon>
        <taxon>Desulfarculus</taxon>
    </lineage>
</organism>
<dbReference type="HOGENOM" id="CLU_041001_0_0_7"/>
<feature type="domain" description="Glycosyltransferase subfamily 4-like N-terminal" evidence="2">
    <location>
        <begin position="27"/>
        <end position="200"/>
    </location>
</feature>
<name>E1QEJ7_DESB2</name>
<dbReference type="RefSeq" id="WP_013257438.1">
    <property type="nucleotide sequence ID" value="NC_014365.1"/>
</dbReference>
<evidence type="ECO:0000313" key="4">
    <source>
        <dbReference type="Proteomes" id="UP000009047"/>
    </source>
</evidence>
<dbReference type="InterPro" id="IPR028098">
    <property type="entry name" value="Glyco_trans_4-like_N"/>
</dbReference>
<dbReference type="Proteomes" id="UP000009047">
    <property type="component" value="Chromosome"/>
</dbReference>
<dbReference type="PANTHER" id="PTHR45947">
    <property type="entry name" value="SULFOQUINOVOSYL TRANSFERASE SQD2"/>
    <property type="match status" value="1"/>
</dbReference>
<gene>
    <name evidence="3" type="ordered locus">Deba_0611</name>
</gene>
<evidence type="ECO:0000259" key="2">
    <source>
        <dbReference type="Pfam" id="PF13439"/>
    </source>
</evidence>
<dbReference type="AlphaFoldDB" id="E1QEJ7"/>
<sequence length="383" mass="41985">MTAAELRPELGGLRVVLVHDWLTGMRGGEKVLECFCRLFPQAPILTLVHAPGSASPLIESREIHASFLQRMPLAQSHYRHYLPLMPLAIGRLRPPPCDLLLSSSHCVAKGARPPKGARHVSYLHTPMRYIWDMYDQYFGPGRGGLARHVMPFARPWLRRWDVATAKGVDFFLANSHHVAGRIQRFYGRQAKVIHPPVETGRFAPDGRPRGYYLALGALVPYKRVDLAVRACTLTRRPLKVVGSGPEEAKLRAMAGPTVEFLGWRPDSELPGLYAGAKALLFCGEEDFGITPLEAMASGAPVIALARGGALETVVGPQDPQGRPATGRFFKKQEPEALVEAMELLEGDAFDPLALRAHAQAFDTAAFEQNMADALVEALAGHGR</sequence>
<evidence type="ECO:0000313" key="3">
    <source>
        <dbReference type="EMBL" id="ADK83983.1"/>
    </source>
</evidence>
<accession>E1QEJ7</accession>